<organism evidence="2 3">
    <name type="scientific">Necator americanus</name>
    <name type="common">Human hookworm</name>
    <dbReference type="NCBI Taxonomy" id="51031"/>
    <lineage>
        <taxon>Eukaryota</taxon>
        <taxon>Metazoa</taxon>
        <taxon>Ecdysozoa</taxon>
        <taxon>Nematoda</taxon>
        <taxon>Chromadorea</taxon>
        <taxon>Rhabditida</taxon>
        <taxon>Rhabditina</taxon>
        <taxon>Rhabditomorpha</taxon>
        <taxon>Strongyloidea</taxon>
        <taxon>Ancylostomatidae</taxon>
        <taxon>Bunostominae</taxon>
        <taxon>Necator</taxon>
    </lineage>
</organism>
<reference evidence="2 3" key="1">
    <citation type="submission" date="2023-08" db="EMBL/GenBank/DDBJ databases">
        <title>A Necator americanus chromosomal reference genome.</title>
        <authorList>
            <person name="Ilik V."/>
            <person name="Petrzelkova K.J."/>
            <person name="Pardy F."/>
            <person name="Fuh T."/>
            <person name="Niatou-Singa F.S."/>
            <person name="Gouil Q."/>
            <person name="Baker L."/>
            <person name="Ritchie M.E."/>
            <person name="Jex A.R."/>
            <person name="Gazzola D."/>
            <person name="Li H."/>
            <person name="Toshio Fujiwara R."/>
            <person name="Zhan B."/>
            <person name="Aroian R.V."/>
            <person name="Pafco B."/>
            <person name="Schwarz E.M."/>
        </authorList>
    </citation>
    <scope>NUCLEOTIDE SEQUENCE [LARGE SCALE GENOMIC DNA]</scope>
    <source>
        <strain evidence="2 3">Aroian</strain>
        <tissue evidence="2">Whole animal</tissue>
    </source>
</reference>
<comment type="caution">
    <text evidence="2">The sequence shown here is derived from an EMBL/GenBank/DDBJ whole genome shotgun (WGS) entry which is preliminary data.</text>
</comment>
<dbReference type="EMBL" id="JAVFWL010000001">
    <property type="protein sequence ID" value="KAK6727431.1"/>
    <property type="molecule type" value="Genomic_DNA"/>
</dbReference>
<evidence type="ECO:0000256" key="1">
    <source>
        <dbReference type="SAM" id="MobiDB-lite"/>
    </source>
</evidence>
<sequence>MMSDRYYLVFGNRCGEFQAGTAGRRKYSVSRLASTHTRGTCANEIRDHFGVTPCNSPAGGQPRRSPGALCKTSPPPPATLQRRISDEQRISRLDARGFNLNAEEGLKMTSTTILNVDAQCGGVSNRRPHY</sequence>
<feature type="region of interest" description="Disordered" evidence="1">
    <location>
        <begin position="53"/>
        <end position="88"/>
    </location>
</feature>
<gene>
    <name evidence="2" type="primary">Necator_chrI.g1369</name>
    <name evidence="2" type="ORF">RB195_005243</name>
</gene>
<protein>
    <submittedName>
        <fullName evidence="2">Uncharacterized protein</fullName>
    </submittedName>
</protein>
<proteinExistence type="predicted"/>
<keyword evidence="3" id="KW-1185">Reference proteome</keyword>
<evidence type="ECO:0000313" key="2">
    <source>
        <dbReference type="EMBL" id="KAK6727431.1"/>
    </source>
</evidence>
<name>A0ABR1BLX3_NECAM</name>
<dbReference type="Proteomes" id="UP001303046">
    <property type="component" value="Unassembled WGS sequence"/>
</dbReference>
<evidence type="ECO:0000313" key="3">
    <source>
        <dbReference type="Proteomes" id="UP001303046"/>
    </source>
</evidence>
<accession>A0ABR1BLX3</accession>